<evidence type="ECO:0000313" key="8">
    <source>
        <dbReference type="Proteomes" id="UP000638981"/>
    </source>
</evidence>
<dbReference type="EMBL" id="BMYJ01000011">
    <property type="protein sequence ID" value="GHC64233.1"/>
    <property type="molecule type" value="Genomic_DNA"/>
</dbReference>
<dbReference type="AlphaFoldDB" id="A0A918TX22"/>
<evidence type="ECO:0000256" key="5">
    <source>
        <dbReference type="PROSITE-ProRule" id="PRU01240"/>
    </source>
</evidence>
<feature type="domain" description="Peptidase S8/S53" evidence="6">
    <location>
        <begin position="164"/>
        <end position="436"/>
    </location>
</feature>
<gene>
    <name evidence="7" type="ORF">GCM10007315_30740</name>
</gene>
<dbReference type="InterPro" id="IPR036852">
    <property type="entry name" value="Peptidase_S8/S53_dom_sf"/>
</dbReference>
<reference evidence="7" key="2">
    <citation type="submission" date="2020-09" db="EMBL/GenBank/DDBJ databases">
        <authorList>
            <person name="Sun Q."/>
            <person name="Kim S."/>
        </authorList>
    </citation>
    <scope>NUCLEOTIDE SEQUENCE</scope>
    <source>
        <strain evidence="7">KCTC 23310</strain>
    </source>
</reference>
<accession>A0A918TX22</accession>
<evidence type="ECO:0000256" key="2">
    <source>
        <dbReference type="ARBA" id="ARBA00022670"/>
    </source>
</evidence>
<keyword evidence="8" id="KW-1185">Reference proteome</keyword>
<dbReference type="Gene3D" id="3.40.50.200">
    <property type="entry name" value="Peptidase S8/S53 domain"/>
    <property type="match status" value="1"/>
</dbReference>
<keyword evidence="4 5" id="KW-0720">Serine protease</keyword>
<comment type="caution">
    <text evidence="7">The sequence shown here is derived from an EMBL/GenBank/DDBJ whole genome shotgun (WGS) entry which is preliminary data.</text>
</comment>
<dbReference type="PANTHER" id="PTHR43806:SF11">
    <property type="entry name" value="CEREVISIN-RELATED"/>
    <property type="match status" value="1"/>
</dbReference>
<name>A0A918TX22_9RHOB</name>
<dbReference type="InterPro" id="IPR050131">
    <property type="entry name" value="Peptidase_S8_subtilisin-like"/>
</dbReference>
<sequence length="654" mass="69092">MANKYENAPRDPKGRISVLMEMRADPGQSVSLGHGMAAGLAGGLELDAEFAPVPMSGGGEGLSGAPASFILRGTVANEEDLRRLEADPKVLRVWKDTPIEPFAKKPAKADNGAMSPKPALEDSGAMAACPIGTCDCNPNLSRGTMADVARYLGVDQIWAAGFRGAGMVVGVLDSGITAQGRPVKAGETTDRIARVIGGWPVADWGTESGRWGNHGNMCATDVLGMAPEAQLLDLRIAGPGGSPSTISRALQAFQFAIDRFRVNGTPQVLTNSWGIFQESWDASYARDPNHPFTRKVVEAVDLGIIVLFAAGNCGDTCPDGRCGPDVGTGRSIWGANGHEKVMTVGAVNIHEQFVGYSSRGPAALSPNKPDFCSVTHFRGYFDPDSGTSAATPILAGVCALLKQAKPARTPGQMKADLIASCKDIGAAGFDVHSGHGIVRAKGAYDRMMRPIKPPIFDTTPVRDLVQTRPWLDDPRTVVALDDPRTVVALDDPRTPIALDVVQTRPVLDQMGTRVVLDQGGTPVVVDQLGTPIIADTAGTPVVLDRGGTPIVLDNPGTPPGIDQGGTPISEGIDWPPREWRPELPGQGEQPFVLSTGHYAPDWRTFDDMVGGQTPAMDPLNELVSRIDAAQAVLDHLVAQYQALAGQDPGHFSRA</sequence>
<dbReference type="GO" id="GO:0004252">
    <property type="term" value="F:serine-type endopeptidase activity"/>
    <property type="evidence" value="ECO:0007669"/>
    <property type="project" value="UniProtKB-UniRule"/>
</dbReference>
<dbReference type="PROSITE" id="PS51892">
    <property type="entry name" value="SUBTILASE"/>
    <property type="match status" value="1"/>
</dbReference>
<evidence type="ECO:0000256" key="1">
    <source>
        <dbReference type="ARBA" id="ARBA00011073"/>
    </source>
</evidence>
<dbReference type="RefSeq" id="WP_189412713.1">
    <property type="nucleotide sequence ID" value="NZ_BMYJ01000011.1"/>
</dbReference>
<keyword evidence="2 5" id="KW-0645">Protease</keyword>
<dbReference type="PRINTS" id="PR00723">
    <property type="entry name" value="SUBTILISIN"/>
</dbReference>
<reference evidence="7" key="1">
    <citation type="journal article" date="2014" name="Int. J. Syst. Evol. Microbiol.">
        <title>Complete genome sequence of Corynebacterium casei LMG S-19264T (=DSM 44701T), isolated from a smear-ripened cheese.</title>
        <authorList>
            <consortium name="US DOE Joint Genome Institute (JGI-PGF)"/>
            <person name="Walter F."/>
            <person name="Albersmeier A."/>
            <person name="Kalinowski J."/>
            <person name="Ruckert C."/>
        </authorList>
    </citation>
    <scope>NUCLEOTIDE SEQUENCE</scope>
    <source>
        <strain evidence="7">KCTC 23310</strain>
    </source>
</reference>
<feature type="active site" description="Charge relay system" evidence="5">
    <location>
        <position position="173"/>
    </location>
</feature>
<dbReference type="InterPro" id="IPR015500">
    <property type="entry name" value="Peptidase_S8_subtilisin-rel"/>
</dbReference>
<dbReference type="PANTHER" id="PTHR43806">
    <property type="entry name" value="PEPTIDASE S8"/>
    <property type="match status" value="1"/>
</dbReference>
<evidence type="ECO:0000256" key="3">
    <source>
        <dbReference type="ARBA" id="ARBA00022801"/>
    </source>
</evidence>
<evidence type="ECO:0000256" key="4">
    <source>
        <dbReference type="ARBA" id="ARBA00022825"/>
    </source>
</evidence>
<evidence type="ECO:0000259" key="6">
    <source>
        <dbReference type="Pfam" id="PF00082"/>
    </source>
</evidence>
<dbReference type="Proteomes" id="UP000638981">
    <property type="component" value="Unassembled WGS sequence"/>
</dbReference>
<proteinExistence type="inferred from homology"/>
<evidence type="ECO:0000313" key="7">
    <source>
        <dbReference type="EMBL" id="GHC64233.1"/>
    </source>
</evidence>
<comment type="similarity">
    <text evidence="1 5">Belongs to the peptidase S8 family.</text>
</comment>
<dbReference type="SUPFAM" id="SSF52743">
    <property type="entry name" value="Subtilisin-like"/>
    <property type="match status" value="1"/>
</dbReference>
<feature type="active site" description="Charge relay system" evidence="5">
    <location>
        <position position="388"/>
    </location>
</feature>
<dbReference type="InterPro" id="IPR000209">
    <property type="entry name" value="Peptidase_S8/S53_dom"/>
</dbReference>
<dbReference type="Pfam" id="PF00082">
    <property type="entry name" value="Peptidase_S8"/>
    <property type="match status" value="1"/>
</dbReference>
<keyword evidence="3 5" id="KW-0378">Hydrolase</keyword>
<dbReference type="GO" id="GO:0006508">
    <property type="term" value="P:proteolysis"/>
    <property type="evidence" value="ECO:0007669"/>
    <property type="project" value="UniProtKB-KW"/>
</dbReference>
<organism evidence="7 8">
    <name type="scientific">Neogemmobacter tilapiae</name>
    <dbReference type="NCBI Taxonomy" id="875041"/>
    <lineage>
        <taxon>Bacteria</taxon>
        <taxon>Pseudomonadati</taxon>
        <taxon>Pseudomonadota</taxon>
        <taxon>Alphaproteobacteria</taxon>
        <taxon>Rhodobacterales</taxon>
        <taxon>Paracoccaceae</taxon>
        <taxon>Neogemmobacter</taxon>
    </lineage>
</organism>
<feature type="active site" description="Charge relay system" evidence="5">
    <location>
        <position position="214"/>
    </location>
</feature>
<protein>
    <recommendedName>
        <fullName evidence="6">Peptidase S8/S53 domain-containing protein</fullName>
    </recommendedName>
</protein>